<organism evidence="1 2">
    <name type="scientific">Macroventuria anomochaeta</name>
    <dbReference type="NCBI Taxonomy" id="301207"/>
    <lineage>
        <taxon>Eukaryota</taxon>
        <taxon>Fungi</taxon>
        <taxon>Dikarya</taxon>
        <taxon>Ascomycota</taxon>
        <taxon>Pezizomycotina</taxon>
        <taxon>Dothideomycetes</taxon>
        <taxon>Pleosporomycetidae</taxon>
        <taxon>Pleosporales</taxon>
        <taxon>Pleosporineae</taxon>
        <taxon>Didymellaceae</taxon>
        <taxon>Macroventuria</taxon>
    </lineage>
</organism>
<protein>
    <submittedName>
        <fullName evidence="1">Mog1p/PsbP-like protein</fullName>
    </submittedName>
</protein>
<comment type="caution">
    <text evidence="1">The sequence shown here is derived from an EMBL/GenBank/DDBJ whole genome shotgun (WGS) entry which is preliminary data.</text>
</comment>
<gene>
    <name evidence="1" type="ORF">BU25DRAFT_419628</name>
</gene>
<evidence type="ECO:0000313" key="1">
    <source>
        <dbReference type="EMBL" id="KAF2629973.1"/>
    </source>
</evidence>
<name>A0ACB6S7F5_9PLEO</name>
<accession>A0ACB6S7F5</accession>
<proteinExistence type="predicted"/>
<sequence length="215" mass="24670">MSFTETPLYGGAITVDLPSNFADTRFVLRFPLASFQVPSTSRTSATRQLIWQQHSQIREVPDHQEVYLDTNGYSSIVFEILEYQEKGSDEAALQYHFADLIDEEDSTNVLEQGHAAMAKLNNKPVYTLRFIQTPPPNANPNRKVPEFVYIHLMLLRLKEQGTDLMISVNIPHYPGEYEKPKEGEGEVTQLMKDSEKIKDRILESFEIKEWGLFEG</sequence>
<evidence type="ECO:0000313" key="2">
    <source>
        <dbReference type="Proteomes" id="UP000799754"/>
    </source>
</evidence>
<keyword evidence="2" id="KW-1185">Reference proteome</keyword>
<dbReference type="Proteomes" id="UP000799754">
    <property type="component" value="Unassembled WGS sequence"/>
</dbReference>
<reference evidence="1" key="1">
    <citation type="journal article" date="2020" name="Stud. Mycol.">
        <title>101 Dothideomycetes genomes: a test case for predicting lifestyles and emergence of pathogens.</title>
        <authorList>
            <person name="Haridas S."/>
            <person name="Albert R."/>
            <person name="Binder M."/>
            <person name="Bloem J."/>
            <person name="Labutti K."/>
            <person name="Salamov A."/>
            <person name="Andreopoulos B."/>
            <person name="Baker S."/>
            <person name="Barry K."/>
            <person name="Bills G."/>
            <person name="Bluhm B."/>
            <person name="Cannon C."/>
            <person name="Castanera R."/>
            <person name="Culley D."/>
            <person name="Daum C."/>
            <person name="Ezra D."/>
            <person name="Gonzalez J."/>
            <person name="Henrissat B."/>
            <person name="Kuo A."/>
            <person name="Liang C."/>
            <person name="Lipzen A."/>
            <person name="Lutzoni F."/>
            <person name="Magnuson J."/>
            <person name="Mondo S."/>
            <person name="Nolan M."/>
            <person name="Ohm R."/>
            <person name="Pangilinan J."/>
            <person name="Park H.-J."/>
            <person name="Ramirez L."/>
            <person name="Alfaro M."/>
            <person name="Sun H."/>
            <person name="Tritt A."/>
            <person name="Yoshinaga Y."/>
            <person name="Zwiers L.-H."/>
            <person name="Turgeon B."/>
            <person name="Goodwin S."/>
            <person name="Spatafora J."/>
            <person name="Crous P."/>
            <person name="Grigoriev I."/>
        </authorList>
    </citation>
    <scope>NUCLEOTIDE SEQUENCE</scope>
    <source>
        <strain evidence="1">CBS 525.71</strain>
    </source>
</reference>
<dbReference type="EMBL" id="MU006708">
    <property type="protein sequence ID" value="KAF2629973.1"/>
    <property type="molecule type" value="Genomic_DNA"/>
</dbReference>